<feature type="transmembrane region" description="Helical" evidence="10">
    <location>
        <begin position="160"/>
        <end position="179"/>
    </location>
</feature>
<keyword evidence="10" id="KW-1133">Transmembrane helix</keyword>
<dbReference type="GO" id="GO:0005886">
    <property type="term" value="C:plasma membrane"/>
    <property type="evidence" value="ECO:0007669"/>
    <property type="project" value="UniProtKB-SubCell"/>
</dbReference>
<dbReference type="InterPro" id="IPR051535">
    <property type="entry name" value="Siderophore_ABC-ATPase"/>
</dbReference>
<dbReference type="EMBL" id="FR773153">
    <property type="protein sequence ID" value="CBY93140.1"/>
    <property type="molecule type" value="Genomic_DNA"/>
</dbReference>
<gene>
    <name evidence="12" type="ORF">HF1_11320</name>
</gene>
<dbReference type="InterPro" id="IPR017871">
    <property type="entry name" value="ABC_transporter-like_CS"/>
</dbReference>
<evidence type="ECO:0000256" key="2">
    <source>
        <dbReference type="ARBA" id="ARBA00022448"/>
    </source>
</evidence>
<dbReference type="PROSITE" id="PS50893">
    <property type="entry name" value="ABC_TRANSPORTER_2"/>
    <property type="match status" value="1"/>
</dbReference>
<evidence type="ECO:0000256" key="3">
    <source>
        <dbReference type="ARBA" id="ARBA00022475"/>
    </source>
</evidence>
<keyword evidence="4" id="KW-0410">Iron transport</keyword>
<protein>
    <submittedName>
        <fullName evidence="12">Ferrichrome ABC transporter</fullName>
    </submittedName>
</protein>
<keyword evidence="13" id="KW-1185">Reference proteome</keyword>
<feature type="transmembrane region" description="Helical" evidence="10">
    <location>
        <begin position="127"/>
        <end position="148"/>
    </location>
</feature>
<dbReference type="GO" id="GO:0005524">
    <property type="term" value="F:ATP binding"/>
    <property type="evidence" value="ECO:0007669"/>
    <property type="project" value="UniProtKB-KW"/>
</dbReference>
<organism evidence="12 13">
    <name type="scientific">Mycoplasma haemofelis (strain Langford 1)</name>
    <name type="common">Haemobartonella felis</name>
    <dbReference type="NCBI Taxonomy" id="941640"/>
    <lineage>
        <taxon>Bacteria</taxon>
        <taxon>Bacillati</taxon>
        <taxon>Mycoplasmatota</taxon>
        <taxon>Mollicutes</taxon>
        <taxon>Mycoplasmataceae</taxon>
        <taxon>Mycoplasma</taxon>
    </lineage>
</organism>
<keyword evidence="10" id="KW-0812">Transmembrane</keyword>
<sequence>MLPYIKKNTSLFILSISLFLQLVLVGALFVSYLCNWHAYTQLKNDTNLSTSTFNSYSYIELLKNSGESMSTQHNLSRLHKWQDKELPNLVKKFFGISGGSTSSNSSPDVTNLTYYFWWFNLHLQLSMVYISLFIFLSILTITSFFKALWNSILLCRVFNFYKLLICLIPLWGFVMAHAWEQELFERVDPLLNKRCLSLLRSNAYKSFMKLRGVKYPFESSFGNYLLLVENLYFSPLMKHSTTKHLKDQYALLRNHREVDEGSHVYTKKPLFGGKEEYILKNINLAISKGSFNVIIGPNGSGKTTLIKTLLNLNENFMGKVIWNGQSVSNINRTSFAQKVSYIPQFLSIHQSLSVTDYLSFARYPYRNSNSNNEKNDEYVIMKAIRDSGCLPFAHKNLDELSGGQKQKILLASILVQEADVIVLDEPTSFLDIKNQHLFLESLKNLNKRGKTIIMILHDLQQSINYASNLIVMKDGELYASGTPKEVVTKDMLREVFSIDCQLSNNNGYLGIEEIYAI</sequence>
<evidence type="ECO:0000256" key="5">
    <source>
        <dbReference type="ARBA" id="ARBA00022741"/>
    </source>
</evidence>
<proteinExistence type="predicted"/>
<keyword evidence="8" id="KW-0406">Ion transport</keyword>
<evidence type="ECO:0000256" key="1">
    <source>
        <dbReference type="ARBA" id="ARBA00004202"/>
    </source>
</evidence>
<evidence type="ECO:0000313" key="12">
    <source>
        <dbReference type="EMBL" id="CBY93140.1"/>
    </source>
</evidence>
<dbReference type="CDD" id="cd03214">
    <property type="entry name" value="ABC_Iron-Siderophores_B12_Hemin"/>
    <property type="match status" value="1"/>
</dbReference>
<keyword evidence="6" id="KW-0067">ATP-binding</keyword>
<keyword evidence="2" id="KW-0813">Transport</keyword>
<dbReference type="SUPFAM" id="SSF52540">
    <property type="entry name" value="P-loop containing nucleoside triphosphate hydrolases"/>
    <property type="match status" value="1"/>
</dbReference>
<evidence type="ECO:0000256" key="7">
    <source>
        <dbReference type="ARBA" id="ARBA00023004"/>
    </source>
</evidence>
<dbReference type="PANTHER" id="PTHR42771:SF2">
    <property type="entry name" value="IRON(3+)-HYDROXAMATE IMPORT ATP-BINDING PROTEIN FHUC"/>
    <property type="match status" value="1"/>
</dbReference>
<evidence type="ECO:0000256" key="6">
    <source>
        <dbReference type="ARBA" id="ARBA00022840"/>
    </source>
</evidence>
<dbReference type="SMART" id="SM00382">
    <property type="entry name" value="AAA"/>
    <property type="match status" value="1"/>
</dbReference>
<dbReference type="GO" id="GO:0006826">
    <property type="term" value="P:iron ion transport"/>
    <property type="evidence" value="ECO:0007669"/>
    <property type="project" value="UniProtKB-KW"/>
</dbReference>
<dbReference type="KEGG" id="mha:HF1_11320"/>
<dbReference type="AlphaFoldDB" id="E8ZJ19"/>
<evidence type="ECO:0000256" key="4">
    <source>
        <dbReference type="ARBA" id="ARBA00022496"/>
    </source>
</evidence>
<dbReference type="InterPro" id="IPR003593">
    <property type="entry name" value="AAA+_ATPase"/>
</dbReference>
<dbReference type="HOGENOM" id="CLU_040157_0_0_14"/>
<feature type="domain" description="ABC transporter" evidence="11">
    <location>
        <begin position="264"/>
        <end position="499"/>
    </location>
</feature>
<reference evidence="12 13" key="1">
    <citation type="journal article" date="2011" name="J. Bacteriol.">
        <title>Complete genome sequence of Mycoplasma haemofelis, a hemotropic mycoplasma.</title>
        <authorList>
            <person name="Barker E.N."/>
            <person name="Helps C.R."/>
            <person name="Peters I.R."/>
            <person name="Darby A.C."/>
            <person name="Radford A.D."/>
            <person name="Tasker S."/>
        </authorList>
    </citation>
    <scope>NUCLEOTIDE SEQUENCE [LARGE SCALE GENOMIC DNA]</scope>
    <source>
        <strain evidence="12 13">Langford 1</strain>
    </source>
</reference>
<dbReference type="PROSITE" id="PS00211">
    <property type="entry name" value="ABC_TRANSPORTER_1"/>
    <property type="match status" value="1"/>
</dbReference>
<feature type="transmembrane region" description="Helical" evidence="10">
    <location>
        <begin position="12"/>
        <end position="33"/>
    </location>
</feature>
<keyword evidence="3" id="KW-1003">Cell membrane</keyword>
<evidence type="ECO:0000256" key="10">
    <source>
        <dbReference type="SAM" id="Phobius"/>
    </source>
</evidence>
<dbReference type="GO" id="GO:0016887">
    <property type="term" value="F:ATP hydrolysis activity"/>
    <property type="evidence" value="ECO:0007669"/>
    <property type="project" value="InterPro"/>
</dbReference>
<evidence type="ECO:0000313" key="13">
    <source>
        <dbReference type="Proteomes" id="UP000008637"/>
    </source>
</evidence>
<dbReference type="Gene3D" id="3.40.50.300">
    <property type="entry name" value="P-loop containing nucleotide triphosphate hydrolases"/>
    <property type="match status" value="1"/>
</dbReference>
<comment type="subcellular location">
    <subcellularLocation>
        <location evidence="1">Cell membrane</location>
        <topology evidence="1">Peripheral membrane protein</topology>
    </subcellularLocation>
</comment>
<dbReference type="OrthoDB" id="389713at2"/>
<evidence type="ECO:0000256" key="9">
    <source>
        <dbReference type="ARBA" id="ARBA00023136"/>
    </source>
</evidence>
<evidence type="ECO:0000259" key="11">
    <source>
        <dbReference type="PROSITE" id="PS50893"/>
    </source>
</evidence>
<dbReference type="FunFam" id="3.40.50.300:FF:000134">
    <property type="entry name" value="Iron-enterobactin ABC transporter ATP-binding protein"/>
    <property type="match status" value="1"/>
</dbReference>
<keyword evidence="7" id="KW-0408">Iron</keyword>
<dbReference type="Pfam" id="PF00005">
    <property type="entry name" value="ABC_tran"/>
    <property type="match status" value="1"/>
</dbReference>
<evidence type="ECO:0000256" key="8">
    <source>
        <dbReference type="ARBA" id="ARBA00023065"/>
    </source>
</evidence>
<keyword evidence="5" id="KW-0547">Nucleotide-binding</keyword>
<name>E8ZJ19_MYCHL</name>
<dbReference type="InterPro" id="IPR003439">
    <property type="entry name" value="ABC_transporter-like_ATP-bd"/>
</dbReference>
<dbReference type="InterPro" id="IPR027417">
    <property type="entry name" value="P-loop_NTPase"/>
</dbReference>
<keyword evidence="9 10" id="KW-0472">Membrane</keyword>
<dbReference type="Proteomes" id="UP000008637">
    <property type="component" value="Chromosome"/>
</dbReference>
<accession>E8ZJ19</accession>
<dbReference type="PANTHER" id="PTHR42771">
    <property type="entry name" value="IRON(3+)-HYDROXAMATE IMPORT ATP-BINDING PROTEIN FHUC"/>
    <property type="match status" value="1"/>
</dbReference>